<protein>
    <recommendedName>
        <fullName evidence="6">Cation/H+ exchanger transmembrane domain-containing protein</fullName>
    </recommendedName>
</protein>
<reference evidence="7" key="1">
    <citation type="submission" date="2019-08" db="EMBL/GenBank/DDBJ databases">
        <authorList>
            <person name="Kucharzyk K."/>
            <person name="Murdoch R.W."/>
            <person name="Higgins S."/>
            <person name="Loffler F."/>
        </authorList>
    </citation>
    <scope>NUCLEOTIDE SEQUENCE</scope>
</reference>
<dbReference type="Pfam" id="PF00999">
    <property type="entry name" value="Na_H_Exchanger"/>
    <property type="match status" value="1"/>
</dbReference>
<feature type="transmembrane region" description="Helical" evidence="5">
    <location>
        <begin position="218"/>
        <end position="234"/>
    </location>
</feature>
<feature type="transmembrane region" description="Helical" evidence="5">
    <location>
        <begin position="333"/>
        <end position="357"/>
    </location>
</feature>
<keyword evidence="3 5" id="KW-1133">Transmembrane helix</keyword>
<dbReference type="InterPro" id="IPR038770">
    <property type="entry name" value="Na+/solute_symporter_sf"/>
</dbReference>
<dbReference type="InterPro" id="IPR051843">
    <property type="entry name" value="CPA1_transporter"/>
</dbReference>
<feature type="transmembrane region" description="Helical" evidence="5">
    <location>
        <begin position="303"/>
        <end position="321"/>
    </location>
</feature>
<dbReference type="GO" id="GO:1902600">
    <property type="term" value="P:proton transmembrane transport"/>
    <property type="evidence" value="ECO:0007669"/>
    <property type="project" value="InterPro"/>
</dbReference>
<feature type="transmembrane region" description="Helical" evidence="5">
    <location>
        <begin position="180"/>
        <end position="206"/>
    </location>
</feature>
<organism evidence="7">
    <name type="scientific">bioreactor metagenome</name>
    <dbReference type="NCBI Taxonomy" id="1076179"/>
    <lineage>
        <taxon>unclassified sequences</taxon>
        <taxon>metagenomes</taxon>
        <taxon>ecological metagenomes</taxon>
    </lineage>
</organism>
<evidence type="ECO:0000256" key="2">
    <source>
        <dbReference type="ARBA" id="ARBA00022692"/>
    </source>
</evidence>
<sequence length="417" mass="44016">MAFSLAAVVLLCLFLDWLLSKARIPALIGMLFVGVLFGPAVLNFLDPSLLAVGSDLRMIALTVILLRSGLELSRESLHKVGFHAILLSFLPALFEASTVMLIGPPLLGLSLLESAILGCVLGAVSPAVVVPMMVSCIQEKRGTEKGIPTLVLAGASMDDVTVIVAFSIVLGLYVGDTMNLAWTLAGIPLSIIFGIAAGLAIGLVLIRIFVRFNPRATKRVLSMLMICILLVELGDVLESFHIPFAALLAVMSIGFIILEKREHMAHELSAKLGKIWVFAQILLFTMVGSQVDLTAAWEVGLDAILLILIALIGRSMGTYLCTLGGGFTAKEKAFIVISYLPKATVQAAIGATPLAVMGMHGMPVRAGQVILAVAVMSIILTAPLGAIALDWAAHHLLSVDTRDTFSSSVAVNEGAAT</sequence>
<evidence type="ECO:0000256" key="4">
    <source>
        <dbReference type="ARBA" id="ARBA00023136"/>
    </source>
</evidence>
<comment type="caution">
    <text evidence="7">The sequence shown here is derived from an EMBL/GenBank/DDBJ whole genome shotgun (WGS) entry which is preliminary data.</text>
</comment>
<dbReference type="EMBL" id="VSSQ01001387">
    <property type="protein sequence ID" value="MPM07892.1"/>
    <property type="molecule type" value="Genomic_DNA"/>
</dbReference>
<feature type="transmembrane region" description="Helical" evidence="5">
    <location>
        <begin position="149"/>
        <end position="174"/>
    </location>
</feature>
<keyword evidence="2 5" id="KW-0812">Transmembrane</keyword>
<name>A0A644WVQ6_9ZZZZ</name>
<evidence type="ECO:0000259" key="6">
    <source>
        <dbReference type="Pfam" id="PF00999"/>
    </source>
</evidence>
<feature type="transmembrane region" description="Helical" evidence="5">
    <location>
        <begin position="270"/>
        <end position="291"/>
    </location>
</feature>
<dbReference type="GO" id="GO:0016020">
    <property type="term" value="C:membrane"/>
    <property type="evidence" value="ECO:0007669"/>
    <property type="project" value="UniProtKB-SubCell"/>
</dbReference>
<dbReference type="PANTHER" id="PTHR31102:SF1">
    <property type="entry name" value="CATION_H+ EXCHANGER DOMAIN-CONTAINING PROTEIN"/>
    <property type="match status" value="1"/>
</dbReference>
<evidence type="ECO:0000256" key="1">
    <source>
        <dbReference type="ARBA" id="ARBA00004141"/>
    </source>
</evidence>
<dbReference type="PANTHER" id="PTHR31102">
    <property type="match status" value="1"/>
</dbReference>
<dbReference type="InterPro" id="IPR006153">
    <property type="entry name" value="Cation/H_exchanger_TM"/>
</dbReference>
<feature type="transmembrane region" description="Helical" evidence="5">
    <location>
        <begin position="369"/>
        <end position="392"/>
    </location>
</feature>
<feature type="transmembrane region" description="Helical" evidence="5">
    <location>
        <begin position="80"/>
        <end position="103"/>
    </location>
</feature>
<evidence type="ECO:0000256" key="3">
    <source>
        <dbReference type="ARBA" id="ARBA00022989"/>
    </source>
</evidence>
<feature type="domain" description="Cation/H+ exchanger transmembrane" evidence="6">
    <location>
        <begin position="10"/>
        <end position="389"/>
    </location>
</feature>
<gene>
    <name evidence="7" type="ORF">SDC9_54201</name>
</gene>
<evidence type="ECO:0000256" key="5">
    <source>
        <dbReference type="SAM" id="Phobius"/>
    </source>
</evidence>
<dbReference type="AlphaFoldDB" id="A0A644WVQ6"/>
<evidence type="ECO:0000313" key="7">
    <source>
        <dbReference type="EMBL" id="MPM07892.1"/>
    </source>
</evidence>
<comment type="subcellular location">
    <subcellularLocation>
        <location evidence="1">Membrane</location>
        <topology evidence="1">Multi-pass membrane protein</topology>
    </subcellularLocation>
</comment>
<dbReference type="GO" id="GO:0015297">
    <property type="term" value="F:antiporter activity"/>
    <property type="evidence" value="ECO:0007669"/>
    <property type="project" value="InterPro"/>
</dbReference>
<keyword evidence="4 5" id="KW-0472">Membrane</keyword>
<proteinExistence type="predicted"/>
<feature type="transmembrane region" description="Helical" evidence="5">
    <location>
        <begin position="115"/>
        <end position="137"/>
    </location>
</feature>
<feature type="transmembrane region" description="Helical" evidence="5">
    <location>
        <begin position="240"/>
        <end position="258"/>
    </location>
</feature>
<accession>A0A644WVQ6</accession>
<dbReference type="Gene3D" id="1.20.1530.20">
    <property type="match status" value="1"/>
</dbReference>